<dbReference type="Gene3D" id="3.40.50.12780">
    <property type="entry name" value="N-terminal domain of ligase-like"/>
    <property type="match status" value="1"/>
</dbReference>
<keyword evidence="1" id="KW-0596">Phosphopantetheine</keyword>
<dbReference type="AlphaFoldDB" id="A0AA38MYU4"/>
<keyword evidence="5" id="KW-1185">Reference proteome</keyword>
<dbReference type="PROSITE" id="PS00455">
    <property type="entry name" value="AMP_BINDING"/>
    <property type="match status" value="1"/>
</dbReference>
<dbReference type="InterPro" id="IPR020806">
    <property type="entry name" value="PKS_PP-bd"/>
</dbReference>
<dbReference type="Pfam" id="PF23562">
    <property type="entry name" value="AMP-binding_C_3"/>
    <property type="match status" value="1"/>
</dbReference>
<evidence type="ECO:0000256" key="2">
    <source>
        <dbReference type="ARBA" id="ARBA00022553"/>
    </source>
</evidence>
<dbReference type="EMBL" id="JANVFO010000031">
    <property type="protein sequence ID" value="KAJ3731310.1"/>
    <property type="molecule type" value="Genomic_DNA"/>
</dbReference>
<dbReference type="Proteomes" id="UP001176059">
    <property type="component" value="Unassembled WGS sequence"/>
</dbReference>
<dbReference type="InterPro" id="IPR042099">
    <property type="entry name" value="ANL_N_sf"/>
</dbReference>
<dbReference type="SUPFAM" id="SSF51735">
    <property type="entry name" value="NAD(P)-binding Rossmann-fold domains"/>
    <property type="match status" value="1"/>
</dbReference>
<accession>A0AA38MYU4</accession>
<dbReference type="PANTHER" id="PTHR43439">
    <property type="entry name" value="PHENYLACETATE-COENZYME A LIGASE"/>
    <property type="match status" value="1"/>
</dbReference>
<keyword evidence="2" id="KW-0597">Phosphoprotein</keyword>
<evidence type="ECO:0000259" key="3">
    <source>
        <dbReference type="SMART" id="SM00823"/>
    </source>
</evidence>
<reference evidence="4" key="2">
    <citation type="journal article" date="2023" name="Proc. Natl. Acad. Sci. U.S.A.">
        <title>A global phylogenomic analysis of the shiitake genus Lentinula.</title>
        <authorList>
            <person name="Sierra-Patev S."/>
            <person name="Min B."/>
            <person name="Naranjo-Ortiz M."/>
            <person name="Looney B."/>
            <person name="Konkel Z."/>
            <person name="Slot J.C."/>
            <person name="Sakamoto Y."/>
            <person name="Steenwyk J.L."/>
            <person name="Rokas A."/>
            <person name="Carro J."/>
            <person name="Camarero S."/>
            <person name="Ferreira P."/>
            <person name="Molpeceres G."/>
            <person name="Ruiz-Duenas F.J."/>
            <person name="Serrano A."/>
            <person name="Henrissat B."/>
            <person name="Drula E."/>
            <person name="Hughes K.W."/>
            <person name="Mata J.L."/>
            <person name="Ishikawa N.K."/>
            <person name="Vargas-Isla R."/>
            <person name="Ushijima S."/>
            <person name="Smith C.A."/>
            <person name="Donoghue J."/>
            <person name="Ahrendt S."/>
            <person name="Andreopoulos W."/>
            <person name="He G."/>
            <person name="LaButti K."/>
            <person name="Lipzen A."/>
            <person name="Ng V."/>
            <person name="Riley R."/>
            <person name="Sandor L."/>
            <person name="Barry K."/>
            <person name="Martinez A.T."/>
            <person name="Xiao Y."/>
            <person name="Gibbons J.G."/>
            <person name="Terashima K."/>
            <person name="Grigoriev I.V."/>
            <person name="Hibbett D."/>
        </authorList>
    </citation>
    <scope>NUCLEOTIDE SEQUENCE</scope>
    <source>
        <strain evidence="4">ET3784</strain>
    </source>
</reference>
<evidence type="ECO:0000313" key="4">
    <source>
        <dbReference type="EMBL" id="KAJ3731310.1"/>
    </source>
</evidence>
<gene>
    <name evidence="4" type="ORF">DFJ43DRAFT_1120329</name>
</gene>
<reference evidence="4" key="1">
    <citation type="submission" date="2022-08" db="EMBL/GenBank/DDBJ databases">
        <authorList>
            <consortium name="DOE Joint Genome Institute"/>
            <person name="Min B."/>
            <person name="Sierra-Patev S."/>
            <person name="Naranjo-Ortiz M."/>
            <person name="Looney B."/>
            <person name="Konkel Z."/>
            <person name="Slot J.C."/>
            <person name="Sakamoto Y."/>
            <person name="Steenwyk J.L."/>
            <person name="Rokas A."/>
            <person name="Carro J."/>
            <person name="Camarero S."/>
            <person name="Ferreira P."/>
            <person name="Molpeceres G."/>
            <person name="Ruiz-duenas F.J."/>
            <person name="Serrano A."/>
            <person name="Henrissat B."/>
            <person name="Drula E."/>
            <person name="Hughes K.W."/>
            <person name="Mata J.L."/>
            <person name="Ishikawa N.K."/>
            <person name="Vargas-Isla R."/>
            <person name="Ushijima S."/>
            <person name="Smith C.A."/>
            <person name="Ahrendt S."/>
            <person name="Andreopoulos W."/>
            <person name="He G."/>
            <person name="LaButti K."/>
            <person name="Lipzen A."/>
            <person name="Ng V."/>
            <person name="Riley R."/>
            <person name="Sandor L."/>
            <person name="Barry K."/>
            <person name="Martinez A.T."/>
            <person name="Xiao Y."/>
            <person name="Gibbons J.G."/>
            <person name="Terashima K."/>
            <person name="Hibbett D.S."/>
            <person name="Grigoriev I.V."/>
        </authorList>
    </citation>
    <scope>NUCLEOTIDE SEQUENCE</scope>
    <source>
        <strain evidence="4">ET3784</strain>
    </source>
</reference>
<dbReference type="SUPFAM" id="SSF56801">
    <property type="entry name" value="Acetyl-CoA synthetase-like"/>
    <property type="match status" value="1"/>
</dbReference>
<organism evidence="4 5">
    <name type="scientific">Lentinula guzmanii</name>
    <dbReference type="NCBI Taxonomy" id="2804957"/>
    <lineage>
        <taxon>Eukaryota</taxon>
        <taxon>Fungi</taxon>
        <taxon>Dikarya</taxon>
        <taxon>Basidiomycota</taxon>
        <taxon>Agaricomycotina</taxon>
        <taxon>Agaricomycetes</taxon>
        <taxon>Agaricomycetidae</taxon>
        <taxon>Agaricales</taxon>
        <taxon>Marasmiineae</taxon>
        <taxon>Omphalotaceae</taxon>
        <taxon>Lentinula</taxon>
    </lineage>
</organism>
<dbReference type="InterPro" id="IPR051414">
    <property type="entry name" value="Adenylate-forming_Reductase"/>
</dbReference>
<evidence type="ECO:0000313" key="5">
    <source>
        <dbReference type="Proteomes" id="UP001176059"/>
    </source>
</evidence>
<dbReference type="Pfam" id="PF07993">
    <property type="entry name" value="NAD_binding_4"/>
    <property type="match status" value="1"/>
</dbReference>
<dbReference type="SMART" id="SM00823">
    <property type="entry name" value="PKS_PP"/>
    <property type="match status" value="1"/>
</dbReference>
<dbReference type="InterPro" id="IPR020845">
    <property type="entry name" value="AMP-binding_CS"/>
</dbReference>
<dbReference type="GO" id="GO:0031177">
    <property type="term" value="F:phosphopantetheine binding"/>
    <property type="evidence" value="ECO:0007669"/>
    <property type="project" value="InterPro"/>
</dbReference>
<sequence>MSTFATNPTVPPSLERFITVPELLKFHLQRNSAQPAYVFTREGKHEDECTEVTYLEFVRATHRGAHLIRSDRTGTDGAVIAILALVDSLVYQTLVASIMQAGLIPLLISPRVTPAAVINLLQKAGCHRILSTQSTLKELLQGVKAELALPGQAYDVEIEEVPSIQELYPKLGMEKDQDPFEEYPAPLAYPKEGDIAIYLHSSGSTGLPKAIGISHSSLINGWAGMPLPKHLHSHNVRLGVMPLPPFHAFAFLTQFIYPIFASISIALYPPTVTEPGALPVMPTPKNILPHLKPTKSDCLMIVPAMLQAWSQDEEDVEILKEMKAVIFAGGPLAPSTGDYLVSRGVHLRSLYGGTEFGIVADIDLDTKGDEDWAWHRFVKESEVRWVPQGDGSSELQLLCTRTHILSLINITVDGIPGYATSDVFVPHPTKPGLWKIVGRVDDVIIHSSGEKTVPHPIEYAVMRSPLIREAVMFGRQRNQAGILIEPSPGNEIDVDNENEVSQFRNKIWPFIEEANQNSPAYSRIYKEMILIASPKKSFPQADKGTTMRKAVYRIYEKEIDQIYEAVNTYAGGGSVVPPTSWDIAGVQQWLTTQIKDLCGKSLTPLDDVFEHGFDSLTATILRLRMTNVLASDPLTQGIIRSITQNVVYAYPSIDALSRFIVELVRNPLQSVSSISHEEAMEDMIKRYSQGFDASSIGVGSSTPAKYVVLLTGSTGNLGAQMLAMLLSNEAVARVYTLNRPSTHTSLLERHKARFEDKALDTFLLLSEKLVLLEGETSNAKLGLTGAVYNELKENLTHVIHNAWRLDFNLSLASFEPHIRGTRHLIDLALSCRYVSSLRFLFTSSIGSTLSWDPKKGLYPEEVVMDPKYAVGAGYGESKYVSERILQNSGLHASSFRIGQISGGKPNGAWATSDWLPMIIKSGLALDILPKAMGVASWIPLDAVAEAILDVAFAKENPPLTINLVHPYPATWNSIMEAIRESLTQNKGLSSNALQLVPFSEWYAALREADARGPAERVASEMPATKIPEFIDALVESDKHAIEAGDPNVEAIGMTALDTSNIQRISRRIRNLEPIGMKDAALWVKYWAQHGLCNGPPRLFSNHPHYHIIHTLSHT</sequence>
<dbReference type="Gene3D" id="3.40.50.720">
    <property type="entry name" value="NAD(P)-binding Rossmann-like Domain"/>
    <property type="match status" value="1"/>
</dbReference>
<dbReference type="Pfam" id="PF00501">
    <property type="entry name" value="AMP-binding"/>
    <property type="match status" value="1"/>
</dbReference>
<dbReference type="PANTHER" id="PTHR43439:SF2">
    <property type="entry name" value="ENZYME, PUTATIVE (JCVI)-RELATED"/>
    <property type="match status" value="1"/>
</dbReference>
<name>A0AA38MYU4_9AGAR</name>
<proteinExistence type="predicted"/>
<comment type="caution">
    <text evidence="4">The sequence shown here is derived from an EMBL/GenBank/DDBJ whole genome shotgun (WGS) entry which is preliminary data.</text>
</comment>
<dbReference type="InterPro" id="IPR000873">
    <property type="entry name" value="AMP-dep_synth/lig_dom"/>
</dbReference>
<feature type="domain" description="Polyketide synthase-like phosphopantetheine-binding" evidence="3">
    <location>
        <begin position="587"/>
        <end position="664"/>
    </location>
</feature>
<protein>
    <recommendedName>
        <fullName evidence="3">Polyketide synthase-like phosphopantetheine-binding domain-containing protein</fullName>
    </recommendedName>
</protein>
<evidence type="ECO:0000256" key="1">
    <source>
        <dbReference type="ARBA" id="ARBA00022450"/>
    </source>
</evidence>
<dbReference type="InterPro" id="IPR036291">
    <property type="entry name" value="NAD(P)-bd_dom_sf"/>
</dbReference>
<dbReference type="InterPro" id="IPR013120">
    <property type="entry name" value="FAR_NAD-bd"/>
</dbReference>